<proteinExistence type="predicted"/>
<evidence type="ECO:0000313" key="2">
    <source>
        <dbReference type="Proteomes" id="UP000305674"/>
    </source>
</evidence>
<dbReference type="OrthoDB" id="5344355at2"/>
<reference evidence="1 2" key="1">
    <citation type="submission" date="2019-04" db="EMBL/GenBank/DDBJ databases">
        <authorList>
            <person name="Hwang J.C."/>
        </authorList>
    </citation>
    <scope>NUCLEOTIDE SEQUENCE [LARGE SCALE GENOMIC DNA]</scope>
    <source>
        <strain evidence="1 2">IMCC35001</strain>
    </source>
</reference>
<dbReference type="Proteomes" id="UP000305674">
    <property type="component" value="Unassembled WGS sequence"/>
</dbReference>
<sequence length="97" mass="11352">MSESNKAFFDRANAHIHLANDHNKDPQVQAGEVSASFMWALARYNAWFGASGFNSAEEMTSRKEEMMEYYIDEYRKMLEANMKDYIDNFDGYMKRQG</sequence>
<dbReference type="RefSeq" id="WP_136852443.1">
    <property type="nucleotide sequence ID" value="NZ_SWCI01000003.1"/>
</dbReference>
<evidence type="ECO:0000313" key="1">
    <source>
        <dbReference type="EMBL" id="TKB49894.1"/>
    </source>
</evidence>
<comment type="caution">
    <text evidence="1">The sequence shown here is derived from an EMBL/GenBank/DDBJ whole genome shotgun (WGS) entry which is preliminary data.</text>
</comment>
<accession>A0A4U1BF76</accession>
<name>A0A4U1BF76_9GAMM</name>
<gene>
    <name evidence="1" type="ORF">FCL40_07005</name>
</gene>
<keyword evidence="2" id="KW-1185">Reference proteome</keyword>
<dbReference type="Pfam" id="PF11342">
    <property type="entry name" value="DUF3144"/>
    <property type="match status" value="1"/>
</dbReference>
<dbReference type="InterPro" id="IPR021490">
    <property type="entry name" value="DUF3144"/>
</dbReference>
<dbReference type="EMBL" id="SWCI01000003">
    <property type="protein sequence ID" value="TKB49894.1"/>
    <property type="molecule type" value="Genomic_DNA"/>
</dbReference>
<dbReference type="AlphaFoldDB" id="A0A4U1BF76"/>
<dbReference type="Gene3D" id="1.10.287.3020">
    <property type="match status" value="1"/>
</dbReference>
<protein>
    <submittedName>
        <fullName evidence="1">DUF3144 domain-containing protein</fullName>
    </submittedName>
</protein>
<organism evidence="1 2">
    <name type="scientific">Ferrimonas sediminicola</name>
    <dbReference type="NCBI Taxonomy" id="2569538"/>
    <lineage>
        <taxon>Bacteria</taxon>
        <taxon>Pseudomonadati</taxon>
        <taxon>Pseudomonadota</taxon>
        <taxon>Gammaproteobacteria</taxon>
        <taxon>Alteromonadales</taxon>
        <taxon>Ferrimonadaceae</taxon>
        <taxon>Ferrimonas</taxon>
    </lineage>
</organism>